<dbReference type="GO" id="GO:0043709">
    <property type="term" value="P:cell adhesion involved in single-species biofilm formation"/>
    <property type="evidence" value="ECO:0007669"/>
    <property type="project" value="TreeGrafter"/>
</dbReference>
<dbReference type="Proteomes" id="UP000535501">
    <property type="component" value="Unassembled WGS sequence"/>
</dbReference>
<dbReference type="GO" id="GO:0005886">
    <property type="term" value="C:plasma membrane"/>
    <property type="evidence" value="ECO:0007669"/>
    <property type="project" value="TreeGrafter"/>
</dbReference>
<comment type="caution">
    <text evidence="3">The sequence shown here is derived from an EMBL/GenBank/DDBJ whole genome shotgun (WGS) entry which is preliminary data.</text>
</comment>
<accession>A0A7W9YX25</accession>
<dbReference type="SMART" id="SM00267">
    <property type="entry name" value="GGDEF"/>
    <property type="match status" value="1"/>
</dbReference>
<evidence type="ECO:0000256" key="1">
    <source>
        <dbReference type="ARBA" id="ARBA00012528"/>
    </source>
</evidence>
<dbReference type="InterPro" id="IPR050469">
    <property type="entry name" value="Diguanylate_Cyclase"/>
</dbReference>
<sequence>MNVELGNTFDAAAVVIKAMRSVGVAPIPRNYHLFYEAYVGSKTALAEKLAMLGSSPTQPELDELAATEMGLGTIQFFRELNERLSDQLCGVISQIQRQQVVLESYNDLLGEASGRLANVSAQTAEMVKGVVGALSTATGETISQGKTTVRHVDCTSAELAEVYEQLEKYKKAANTDSLTGLANRRAFDEELADVYGGATALPLTALVMADVDHFKKVNDSYGHPIGDQVLVTVGRVLRAAAPKTTFVARTGGEEFGLVLKGWSRDEVMTFCRKLCTTIARRKFTNSRIGFDLGTVTVSLGVAFASQAPGPEDLFRAADVALYKAKQLGRNQAILFHDRMLGEHHKDWWIYRKSAPARIGADE</sequence>
<dbReference type="EMBL" id="JACHEJ010000003">
    <property type="protein sequence ID" value="MBB6179997.1"/>
    <property type="molecule type" value="Genomic_DNA"/>
</dbReference>
<dbReference type="Gene3D" id="3.30.70.270">
    <property type="match status" value="1"/>
</dbReference>
<dbReference type="CDD" id="cd01949">
    <property type="entry name" value="GGDEF"/>
    <property type="match status" value="1"/>
</dbReference>
<dbReference type="SUPFAM" id="SSF55073">
    <property type="entry name" value="Nucleotide cyclase"/>
    <property type="match status" value="1"/>
</dbReference>
<dbReference type="Pfam" id="PF00990">
    <property type="entry name" value="GGDEF"/>
    <property type="match status" value="1"/>
</dbReference>
<keyword evidence="4" id="KW-1185">Reference proteome</keyword>
<dbReference type="AlphaFoldDB" id="A0A7W9YX25"/>
<dbReference type="PANTHER" id="PTHR45138:SF24">
    <property type="entry name" value="DIGUANYLATE CYCLASE DGCC-RELATED"/>
    <property type="match status" value="1"/>
</dbReference>
<name>A0A7W9YX25_9HYPH</name>
<evidence type="ECO:0000313" key="4">
    <source>
        <dbReference type="Proteomes" id="UP000535501"/>
    </source>
</evidence>
<dbReference type="RefSeq" id="WP_077548634.1">
    <property type="nucleotide sequence ID" value="NZ_JACHEJ010000003.1"/>
</dbReference>
<dbReference type="InterPro" id="IPR043128">
    <property type="entry name" value="Rev_trsase/Diguanyl_cyclase"/>
</dbReference>
<protein>
    <recommendedName>
        <fullName evidence="1">diguanylate cyclase</fullName>
        <ecNumber evidence="1">2.7.7.65</ecNumber>
    </recommendedName>
</protein>
<dbReference type="InterPro" id="IPR029787">
    <property type="entry name" value="Nucleotide_cyclase"/>
</dbReference>
<evidence type="ECO:0000313" key="3">
    <source>
        <dbReference type="EMBL" id="MBB6179997.1"/>
    </source>
</evidence>
<gene>
    <name evidence="3" type="ORF">HNQ75_001965</name>
</gene>
<evidence type="ECO:0000259" key="2">
    <source>
        <dbReference type="PROSITE" id="PS50887"/>
    </source>
</evidence>
<dbReference type="PROSITE" id="PS50887">
    <property type="entry name" value="GGDEF"/>
    <property type="match status" value="1"/>
</dbReference>
<dbReference type="PANTHER" id="PTHR45138">
    <property type="entry name" value="REGULATORY COMPONENTS OF SENSORY TRANSDUCTION SYSTEM"/>
    <property type="match status" value="1"/>
</dbReference>
<dbReference type="EC" id="2.7.7.65" evidence="1"/>
<organism evidence="3 4">
    <name type="scientific">Pseudorhizobium flavum</name>
    <dbReference type="NCBI Taxonomy" id="1335061"/>
    <lineage>
        <taxon>Bacteria</taxon>
        <taxon>Pseudomonadati</taxon>
        <taxon>Pseudomonadota</taxon>
        <taxon>Alphaproteobacteria</taxon>
        <taxon>Hyphomicrobiales</taxon>
        <taxon>Rhizobiaceae</taxon>
        <taxon>Rhizobium/Agrobacterium group</taxon>
        <taxon>Pseudorhizobium</taxon>
    </lineage>
</organism>
<dbReference type="GO" id="GO:0052621">
    <property type="term" value="F:diguanylate cyclase activity"/>
    <property type="evidence" value="ECO:0007669"/>
    <property type="project" value="UniProtKB-EC"/>
</dbReference>
<feature type="domain" description="GGDEF" evidence="2">
    <location>
        <begin position="202"/>
        <end position="337"/>
    </location>
</feature>
<dbReference type="GO" id="GO:1902201">
    <property type="term" value="P:negative regulation of bacterial-type flagellum-dependent cell motility"/>
    <property type="evidence" value="ECO:0007669"/>
    <property type="project" value="TreeGrafter"/>
</dbReference>
<proteinExistence type="predicted"/>
<dbReference type="InterPro" id="IPR000160">
    <property type="entry name" value="GGDEF_dom"/>
</dbReference>
<reference evidence="3 4" key="1">
    <citation type="submission" date="2020-08" db="EMBL/GenBank/DDBJ databases">
        <title>Genomic Encyclopedia of Type Strains, Phase IV (KMG-IV): sequencing the most valuable type-strain genomes for metagenomic binning, comparative biology and taxonomic classification.</title>
        <authorList>
            <person name="Goeker M."/>
        </authorList>
    </citation>
    <scope>NUCLEOTIDE SEQUENCE [LARGE SCALE GENOMIC DNA]</scope>
    <source>
        <strain evidence="3 4">DSM 102134</strain>
    </source>
</reference>
<dbReference type="NCBIfam" id="TIGR00254">
    <property type="entry name" value="GGDEF"/>
    <property type="match status" value="1"/>
</dbReference>
<dbReference type="FunFam" id="3.30.70.270:FF:000001">
    <property type="entry name" value="Diguanylate cyclase domain protein"/>
    <property type="match status" value="1"/>
</dbReference>